<dbReference type="EMBL" id="CP034562">
    <property type="protein sequence ID" value="AZQ63755.1"/>
    <property type="molecule type" value="Genomic_DNA"/>
</dbReference>
<accession>A0A3S9P6B3</accession>
<evidence type="ECO:0000313" key="1">
    <source>
        <dbReference type="EMBL" id="AZQ63755.1"/>
    </source>
</evidence>
<sequence>MRQNQNNAILRYEKDQVNRFNRLDSKHKNTLKKLVEMQDSIINKTYLTAQESHSILKKIDNTDSLIFNLNKATKGIDLRINDVEKSIETDLGAKVDSNTSFLKKEMQVLKEIMTVRNTQMQEQYKRNVLYKFSPYQPSDSITVREVFEILELN</sequence>
<name>A0A3S9P6B3_9BACT</name>
<dbReference type="RefSeq" id="WP_126616770.1">
    <property type="nucleotide sequence ID" value="NZ_CP034562.1"/>
</dbReference>
<dbReference type="AlphaFoldDB" id="A0A3S9P6B3"/>
<organism evidence="1 2">
    <name type="scientific">Flammeovirga pectinis</name>
    <dbReference type="NCBI Taxonomy" id="2494373"/>
    <lineage>
        <taxon>Bacteria</taxon>
        <taxon>Pseudomonadati</taxon>
        <taxon>Bacteroidota</taxon>
        <taxon>Cytophagia</taxon>
        <taxon>Cytophagales</taxon>
        <taxon>Flammeovirgaceae</taxon>
        <taxon>Flammeovirga</taxon>
    </lineage>
</organism>
<proteinExistence type="predicted"/>
<keyword evidence="2" id="KW-1185">Reference proteome</keyword>
<dbReference type="Proteomes" id="UP000267268">
    <property type="component" value="Chromosome 1"/>
</dbReference>
<protein>
    <submittedName>
        <fullName evidence="1">Uncharacterized protein</fullName>
    </submittedName>
</protein>
<evidence type="ECO:0000313" key="2">
    <source>
        <dbReference type="Proteomes" id="UP000267268"/>
    </source>
</evidence>
<gene>
    <name evidence="1" type="ORF">EI427_16440</name>
</gene>
<dbReference type="KEGG" id="fll:EI427_16440"/>
<dbReference type="OrthoDB" id="9849462at2"/>
<reference evidence="1 2" key="1">
    <citation type="submission" date="2018-12" db="EMBL/GenBank/DDBJ databases">
        <title>Flammeovirga pectinis sp. nov., isolated from the gut of the Korean scallop, Patinopecten yessoensis.</title>
        <authorList>
            <person name="Bae J.-W."/>
            <person name="Jeong Y.-S."/>
            <person name="Kang W."/>
        </authorList>
    </citation>
    <scope>NUCLEOTIDE SEQUENCE [LARGE SCALE GENOMIC DNA]</scope>
    <source>
        <strain evidence="1 2">L12M1</strain>
    </source>
</reference>